<dbReference type="InterPro" id="IPR006357">
    <property type="entry name" value="HAD-SF_hydro_IIA"/>
</dbReference>
<keyword evidence="2" id="KW-1185">Reference proteome</keyword>
<dbReference type="Pfam" id="PF13242">
    <property type="entry name" value="Hydrolase_like"/>
    <property type="match status" value="1"/>
</dbReference>
<sequence length="293" mass="30909">MMDCFAALAMTNKERRTMTLPRKPKGFMFDLDGTLILSNRQLGSYDPIPGAAHALGELDTLGIPWIALTNGSAYPARKQAPRLREIGLPVPDEKLFTPNSVAAEVIKQRELERVLVLGTQGVIDALTELGVKCLNPDDGKGLTCDGVYTAWHPECSMDHIHRACDAVLGGATFLTASDIPFFATKEGRSFGYSCAINGAIARVTGIEPEPTGKPSDHAMAFVAQKLGIDAAHVGVVGDDATAEMQMAVTGGAIGIAVTSGSTSTEEWADQPPEKRPDLVISSIGDLASACGLS</sequence>
<dbReference type="SUPFAM" id="SSF56784">
    <property type="entry name" value="HAD-like"/>
    <property type="match status" value="1"/>
</dbReference>
<evidence type="ECO:0000313" key="2">
    <source>
        <dbReference type="Proteomes" id="UP000265366"/>
    </source>
</evidence>
<dbReference type="Proteomes" id="UP000265366">
    <property type="component" value="Unassembled WGS sequence"/>
</dbReference>
<comment type="caution">
    <text evidence="1">The sequence shown here is derived from an EMBL/GenBank/DDBJ whole genome shotgun (WGS) entry which is preliminary data.</text>
</comment>
<dbReference type="Gene3D" id="3.40.50.1000">
    <property type="entry name" value="HAD superfamily/HAD-like"/>
    <property type="match status" value="2"/>
</dbReference>
<dbReference type="PANTHER" id="PTHR19288">
    <property type="entry name" value="4-NITROPHENYLPHOSPHATASE-RELATED"/>
    <property type="match status" value="1"/>
</dbReference>
<dbReference type="InterPro" id="IPR023214">
    <property type="entry name" value="HAD_sf"/>
</dbReference>
<accession>A0A3A1P6Y9</accession>
<gene>
    <name evidence="1" type="ORF">D2V17_11535</name>
</gene>
<organism evidence="1 2">
    <name type="scientific">Aurantiacibacter xanthus</name>
    <dbReference type="NCBI Taxonomy" id="1784712"/>
    <lineage>
        <taxon>Bacteria</taxon>
        <taxon>Pseudomonadati</taxon>
        <taxon>Pseudomonadota</taxon>
        <taxon>Alphaproteobacteria</taxon>
        <taxon>Sphingomonadales</taxon>
        <taxon>Erythrobacteraceae</taxon>
        <taxon>Aurantiacibacter</taxon>
    </lineage>
</organism>
<proteinExistence type="predicted"/>
<protein>
    <submittedName>
        <fullName evidence="1">Haloacid dehalogenase</fullName>
    </submittedName>
</protein>
<evidence type="ECO:0000313" key="1">
    <source>
        <dbReference type="EMBL" id="RIV84768.1"/>
    </source>
</evidence>
<dbReference type="EMBL" id="QXFM01000103">
    <property type="protein sequence ID" value="RIV84768.1"/>
    <property type="molecule type" value="Genomic_DNA"/>
</dbReference>
<name>A0A3A1P6Y9_9SPHN</name>
<dbReference type="PANTHER" id="PTHR19288:SF46">
    <property type="entry name" value="HALOACID DEHALOGENASE-LIKE HYDROLASE DOMAIN-CONTAINING PROTEIN 2"/>
    <property type="match status" value="1"/>
</dbReference>
<dbReference type="OrthoDB" id="9810449at2"/>
<dbReference type="InterPro" id="IPR036412">
    <property type="entry name" value="HAD-like_sf"/>
</dbReference>
<dbReference type="AlphaFoldDB" id="A0A3A1P6Y9"/>
<dbReference type="Pfam" id="PF13344">
    <property type="entry name" value="Hydrolase_6"/>
    <property type="match status" value="1"/>
</dbReference>
<dbReference type="GO" id="GO:0005737">
    <property type="term" value="C:cytoplasm"/>
    <property type="evidence" value="ECO:0007669"/>
    <property type="project" value="TreeGrafter"/>
</dbReference>
<reference evidence="1 2" key="1">
    <citation type="submission" date="2018-08" db="EMBL/GenBank/DDBJ databases">
        <title>Erythrobacter zhengii sp.nov., a bacterium isolated from deep-sea sediment.</title>
        <authorList>
            <person name="Fang C."/>
            <person name="Wu Y.-H."/>
            <person name="Sun C."/>
            <person name="Wang H."/>
            <person name="Cheng H."/>
            <person name="Meng F.-X."/>
            <person name="Wang C.-S."/>
            <person name="Xu X.-W."/>
        </authorList>
    </citation>
    <scope>NUCLEOTIDE SEQUENCE [LARGE SCALE GENOMIC DNA]</scope>
    <source>
        <strain evidence="1 2">CCTCC AB 2015396</strain>
    </source>
</reference>
<dbReference type="GO" id="GO:0016791">
    <property type="term" value="F:phosphatase activity"/>
    <property type="evidence" value="ECO:0007669"/>
    <property type="project" value="TreeGrafter"/>
</dbReference>